<protein>
    <submittedName>
        <fullName evidence="1">Uncharacterized protein</fullName>
    </submittedName>
</protein>
<dbReference type="EMBL" id="JAPDGR010002457">
    <property type="protein sequence ID" value="KAJ2975686.1"/>
    <property type="molecule type" value="Genomic_DNA"/>
</dbReference>
<organism evidence="1 2">
    <name type="scientific">Xylaria curta</name>
    <dbReference type="NCBI Taxonomy" id="42375"/>
    <lineage>
        <taxon>Eukaryota</taxon>
        <taxon>Fungi</taxon>
        <taxon>Dikarya</taxon>
        <taxon>Ascomycota</taxon>
        <taxon>Pezizomycotina</taxon>
        <taxon>Sordariomycetes</taxon>
        <taxon>Xylariomycetidae</taxon>
        <taxon>Xylariales</taxon>
        <taxon>Xylariaceae</taxon>
        <taxon>Xylaria</taxon>
    </lineage>
</organism>
<evidence type="ECO:0000313" key="2">
    <source>
        <dbReference type="Proteomes" id="UP001143856"/>
    </source>
</evidence>
<proteinExistence type="predicted"/>
<name>A0ACC1NB17_9PEZI</name>
<keyword evidence="2" id="KW-1185">Reference proteome</keyword>
<comment type="caution">
    <text evidence="1">The sequence shown here is derived from an EMBL/GenBank/DDBJ whole genome shotgun (WGS) entry which is preliminary data.</text>
</comment>
<dbReference type="Proteomes" id="UP001143856">
    <property type="component" value="Unassembled WGS sequence"/>
</dbReference>
<reference evidence="1" key="1">
    <citation type="submission" date="2022-10" db="EMBL/GenBank/DDBJ databases">
        <title>Genome Sequence of Xylaria curta.</title>
        <authorList>
            <person name="Buettner E."/>
        </authorList>
    </citation>
    <scope>NUCLEOTIDE SEQUENCE</scope>
    <source>
        <strain evidence="1">Babe10</strain>
    </source>
</reference>
<evidence type="ECO:0000313" key="1">
    <source>
        <dbReference type="EMBL" id="KAJ2975686.1"/>
    </source>
</evidence>
<sequence length="163" mass="18628">MLSIMNRIARLPFSPLPAPALVQLRTIRYQAHDALLDQEDLDEARKWYASFNESSLPKGHTSYSRSSGPGGQHVNKTETKATSIWPVDELSKGFPKLMRSALRSSRYYTMRSDSIIIQAQTQRSKTANTEENRRKLTEEVHRLYHEKVPGATSEKTIKKHEAM</sequence>
<accession>A0ACC1NB17</accession>
<gene>
    <name evidence="1" type="ORF">NUW58_g8285</name>
</gene>